<proteinExistence type="predicted"/>
<organism evidence="1">
    <name type="scientific">marine sediment metagenome</name>
    <dbReference type="NCBI Taxonomy" id="412755"/>
    <lineage>
        <taxon>unclassified sequences</taxon>
        <taxon>metagenomes</taxon>
        <taxon>ecological metagenomes</taxon>
    </lineage>
</organism>
<protein>
    <recommendedName>
        <fullName evidence="2">Ubiquitin-activating enzyme E1 FCCH domain-containing protein</fullName>
    </recommendedName>
</protein>
<evidence type="ECO:0000313" key="1">
    <source>
        <dbReference type="EMBL" id="KKM66477.1"/>
    </source>
</evidence>
<dbReference type="Gene3D" id="2.40.30.180">
    <property type="entry name" value="Ubiquitin-activating enzyme E1, FCCH domain"/>
    <property type="match status" value="1"/>
</dbReference>
<dbReference type="InterPro" id="IPR042302">
    <property type="entry name" value="E1_FCCH_sf"/>
</dbReference>
<dbReference type="EMBL" id="LAZR01010524">
    <property type="protein sequence ID" value="KKM66477.1"/>
    <property type="molecule type" value="Genomic_DNA"/>
</dbReference>
<reference evidence="1" key="1">
    <citation type="journal article" date="2015" name="Nature">
        <title>Complex archaea that bridge the gap between prokaryotes and eukaryotes.</title>
        <authorList>
            <person name="Spang A."/>
            <person name="Saw J.H."/>
            <person name="Jorgensen S.L."/>
            <person name="Zaremba-Niedzwiedzka K."/>
            <person name="Martijn J."/>
            <person name="Lind A.E."/>
            <person name="van Eijk R."/>
            <person name="Schleper C."/>
            <person name="Guy L."/>
            <person name="Ettema T.J."/>
        </authorList>
    </citation>
    <scope>NUCLEOTIDE SEQUENCE</scope>
</reference>
<gene>
    <name evidence="1" type="ORF">LCGC14_1480830</name>
</gene>
<accession>A0A0F9MBE5</accession>
<feature type="non-terminal residue" evidence="1">
    <location>
        <position position="1"/>
    </location>
</feature>
<name>A0A0F9MBE5_9ZZZZ</name>
<sequence>QPIMIANVVLFVVGGQTESAPGRVVRGSQFVFDQGESGAYDAPDYTTFAEHITESGIVSMAYQQQPEPILWCVLDNGNIIGMVFEPGQKVWGWFRVETDGLFEDVAVIPGVAEDEVWVIVKRTLPDGTVNRNVEYFKPRDWGSDQKDCFFVDSGLSFDGGAAVTITNITQANPAVVTMNTYPTDGNGDNVADGDQVRIRYVGGMSEVNNRVFTVSNPNTANKTFELRDNLDTVDINSSAFTAFSLSVTGDTTYNSKDVKNVSAADIAKLAPGAPITGTGIPDNTTIKAIDTNFFTMSAEATVTNTSVTITIGGTVEKVDNTFSGMGHLEGKTVSVLGDGGVHDDVVVTSGVVALTEYYNKVHAGLPYNSDLMPMKPEIQTQTGTLRTKIKKINQVGFSFDKTLGCTYGTLKKDGTPDITETVLFREISDPTGQPVPLFTDEKLVTFPGEYSLQGNVFVRQSQPLPLTVRSIVLRMSIHG</sequence>
<comment type="caution">
    <text evidence="1">The sequence shown here is derived from an EMBL/GenBank/DDBJ whole genome shotgun (WGS) entry which is preliminary data.</text>
</comment>
<dbReference type="AlphaFoldDB" id="A0A0F9MBE5"/>
<evidence type="ECO:0008006" key="2">
    <source>
        <dbReference type="Google" id="ProtNLM"/>
    </source>
</evidence>